<evidence type="ECO:0000256" key="1">
    <source>
        <dbReference type="ARBA" id="ARBA00007261"/>
    </source>
</evidence>
<feature type="domain" description="Peptidase M16 C-terminal" evidence="8">
    <location>
        <begin position="721"/>
        <end position="883"/>
    </location>
</feature>
<proteinExistence type="inferred from homology"/>
<evidence type="ECO:0000256" key="2">
    <source>
        <dbReference type="ARBA" id="ARBA00022670"/>
    </source>
</evidence>
<keyword evidence="6" id="KW-0732">Signal</keyword>
<feature type="domain" description="Peptidase M16 C-terminal" evidence="8">
    <location>
        <begin position="235"/>
        <end position="420"/>
    </location>
</feature>
<keyword evidence="3" id="KW-0378">Hydrolase</keyword>
<feature type="domain" description="Peptidase M16 N-terminal" evidence="7">
    <location>
        <begin position="82"/>
        <end position="222"/>
    </location>
</feature>
<evidence type="ECO:0000256" key="4">
    <source>
        <dbReference type="ARBA" id="ARBA00022833"/>
    </source>
</evidence>
<evidence type="ECO:0000313" key="9">
    <source>
        <dbReference type="EMBL" id="SMQ59134.1"/>
    </source>
</evidence>
<dbReference type="InterPro" id="IPR050626">
    <property type="entry name" value="Peptidase_M16"/>
</dbReference>
<evidence type="ECO:0000259" key="7">
    <source>
        <dbReference type="Pfam" id="PF00675"/>
    </source>
</evidence>
<evidence type="ECO:0000256" key="6">
    <source>
        <dbReference type="SAM" id="SignalP"/>
    </source>
</evidence>
<dbReference type="RefSeq" id="WP_086436218.1">
    <property type="nucleotide sequence ID" value="NZ_FXWG01000001.1"/>
</dbReference>
<dbReference type="SUPFAM" id="SSF63411">
    <property type="entry name" value="LuxS/MPP-like metallohydrolase"/>
    <property type="match status" value="4"/>
</dbReference>
<keyword evidence="4" id="KW-0862">Zinc</keyword>
<dbReference type="Pfam" id="PF00675">
    <property type="entry name" value="Peptidase_M16"/>
    <property type="match status" value="1"/>
</dbReference>
<dbReference type="Pfam" id="PF05193">
    <property type="entry name" value="Peptidase_M16_C"/>
    <property type="match status" value="2"/>
</dbReference>
<dbReference type="PANTHER" id="PTHR43690:SF17">
    <property type="entry name" value="PROTEIN YHJJ"/>
    <property type="match status" value="1"/>
</dbReference>
<sequence>MKPLFRAISALSVLAIPAAALSPALAQDAVPQAEAPPPASLQTGDETPWIYEGSDVPQDKDWLFGEMDNGLRYAVRNNRVPPGQVSIRVRIDAGSLHEEESERGYAHLLEHLLFRESKYLGPAQAIPTWQRLGATFGSDTNAETSPTHTVYKLDLPAITPAKLEESFKLISGMIREPVLNQANVDAEVPIVLAEKRERGGAGQRVNDATRETLFAGQRLANRLPIGTEATLSAATGEAVNAFHERWYRPENTVIAIAGDVDPVQLARLIEEYFGDWEGEGPTVPAPDFGDPVAPAGADPENPVGELAVLVEPDLPRSVTYAILRPWRPVQDTIVYNEGLLLDALAQSIINRRLEARARSGGSYLYAQVQQDDVSRSTDATFVSFAPLSDDWQAALADVRGVIADALVNPPTQEEIDRERAEFDIAFASELEQKTVLAGSKLADQIVQAVDIRETVAAPETVLNVFRGMEERFTPQEVLEHTQQLFEGDVLRAVYVTPDASDGDEAALRLALNEAPQVDGSARLAAKSVSFEDLPPVGEPGTVVSEGSLGLTGIPEIEEVEFDNGVKAILWSNDAEPGRVTVKVRFGAGYRAFEPEDAPYVALGEMALVGSGLGELGQEELDRLATGRKMGFDFAIEDAVFSFTAQTRSADVADQVYLFAAKLGMPRWDPNPVLRAKAAAELAYDTFATSPNGVLNRDLDFLIKDRDPRFATPDREMMAQVTPEGFREVWEPLLSEGPVEVLVFGEFDREATIEALRKTFGALDARDPIASQVVARVPSFPDAGGGTTVLEHRGDANQAAAVIAWPSGGGVESLRESRQLEILTQLFNNRLMEAMREKAGASYAPQVVSDWPKDLSSGGTILALAQLKPEDVPVFFAEAERIAQDLSTTPPGTDELGRVTEPLRQLISRASTGNNFWLYHLEGATSDPRRVALIRTLLGDYSQTTPEIMQLLAQRYLGARSGWKLAVIPEGQELATKLPRGGAQAPEMSGR</sequence>
<organism evidence="9 10">
    <name type="scientific">Altererythrobacter xiamenensis</name>
    <dbReference type="NCBI Taxonomy" id="1316679"/>
    <lineage>
        <taxon>Bacteria</taxon>
        <taxon>Pseudomonadati</taxon>
        <taxon>Pseudomonadota</taxon>
        <taxon>Alphaproteobacteria</taxon>
        <taxon>Sphingomonadales</taxon>
        <taxon>Erythrobacteraceae</taxon>
        <taxon>Altererythrobacter</taxon>
    </lineage>
</organism>
<gene>
    <name evidence="9" type="ORF">SAMN06297468_0240</name>
</gene>
<dbReference type="EMBL" id="FXWG01000001">
    <property type="protein sequence ID" value="SMQ59134.1"/>
    <property type="molecule type" value="Genomic_DNA"/>
</dbReference>
<keyword evidence="2 9" id="KW-0645">Protease</keyword>
<reference evidence="10" key="1">
    <citation type="submission" date="2017-04" db="EMBL/GenBank/DDBJ databases">
        <authorList>
            <person name="Varghese N."/>
            <person name="Submissions S."/>
        </authorList>
    </citation>
    <scope>NUCLEOTIDE SEQUENCE [LARGE SCALE GENOMIC DNA]</scope>
</reference>
<keyword evidence="10" id="KW-1185">Reference proteome</keyword>
<dbReference type="InterPro" id="IPR011249">
    <property type="entry name" value="Metalloenz_LuxS/M16"/>
</dbReference>
<dbReference type="PANTHER" id="PTHR43690">
    <property type="entry name" value="NARDILYSIN"/>
    <property type="match status" value="1"/>
</dbReference>
<protein>
    <submittedName>
        <fullName evidence="9">Zinc protease</fullName>
    </submittedName>
</protein>
<feature type="signal peptide" evidence="6">
    <location>
        <begin position="1"/>
        <end position="26"/>
    </location>
</feature>
<name>A0A1Y6E945_9SPHN</name>
<dbReference type="Gene3D" id="3.30.830.10">
    <property type="entry name" value="Metalloenzyme, LuxS/M16 peptidase-like"/>
    <property type="match status" value="4"/>
</dbReference>
<evidence type="ECO:0000256" key="3">
    <source>
        <dbReference type="ARBA" id="ARBA00022801"/>
    </source>
</evidence>
<evidence type="ECO:0000256" key="5">
    <source>
        <dbReference type="ARBA" id="ARBA00023049"/>
    </source>
</evidence>
<dbReference type="GO" id="GO:0006508">
    <property type="term" value="P:proteolysis"/>
    <property type="evidence" value="ECO:0007669"/>
    <property type="project" value="UniProtKB-KW"/>
</dbReference>
<accession>A0A1Y6E945</accession>
<evidence type="ECO:0000259" key="8">
    <source>
        <dbReference type="Pfam" id="PF05193"/>
    </source>
</evidence>
<dbReference type="InterPro" id="IPR011765">
    <property type="entry name" value="Pept_M16_N"/>
</dbReference>
<dbReference type="GO" id="GO:0008237">
    <property type="term" value="F:metallopeptidase activity"/>
    <property type="evidence" value="ECO:0007669"/>
    <property type="project" value="UniProtKB-KW"/>
</dbReference>
<feature type="chain" id="PRO_5012328397" evidence="6">
    <location>
        <begin position="27"/>
        <end position="990"/>
    </location>
</feature>
<comment type="similarity">
    <text evidence="1">Belongs to the peptidase M16 family.</text>
</comment>
<keyword evidence="5" id="KW-0482">Metalloprotease</keyword>
<dbReference type="OrthoDB" id="9811314at2"/>
<evidence type="ECO:0000313" key="10">
    <source>
        <dbReference type="Proteomes" id="UP000194420"/>
    </source>
</evidence>
<dbReference type="Proteomes" id="UP000194420">
    <property type="component" value="Unassembled WGS sequence"/>
</dbReference>
<dbReference type="InterPro" id="IPR007863">
    <property type="entry name" value="Peptidase_M16_C"/>
</dbReference>
<dbReference type="AlphaFoldDB" id="A0A1Y6E945"/>
<dbReference type="GO" id="GO:0046872">
    <property type="term" value="F:metal ion binding"/>
    <property type="evidence" value="ECO:0007669"/>
    <property type="project" value="InterPro"/>
</dbReference>